<accession>A0A2N6LEM2</accession>
<dbReference type="PRINTS" id="PR00085">
    <property type="entry name" value="THFDHDRGNASE"/>
</dbReference>
<dbReference type="Pfam" id="PF02882">
    <property type="entry name" value="THF_DHG_CYH_C"/>
    <property type="match status" value="1"/>
</dbReference>
<dbReference type="GO" id="GO:0009086">
    <property type="term" value="P:methionine biosynthetic process"/>
    <property type="evidence" value="ECO:0007669"/>
    <property type="project" value="UniProtKB-KW"/>
</dbReference>
<dbReference type="RefSeq" id="WP_102181971.1">
    <property type="nucleotide sequence ID" value="NZ_NMQE01000392.1"/>
</dbReference>
<evidence type="ECO:0000259" key="12">
    <source>
        <dbReference type="Pfam" id="PF02882"/>
    </source>
</evidence>
<evidence type="ECO:0000256" key="8">
    <source>
        <dbReference type="ARBA" id="ARBA00023102"/>
    </source>
</evidence>
<organism evidence="13 14">
    <name type="scientific">Fischerella thermalis CCMEE 5318</name>
    <dbReference type="NCBI Taxonomy" id="2019666"/>
    <lineage>
        <taxon>Bacteria</taxon>
        <taxon>Bacillati</taxon>
        <taxon>Cyanobacteriota</taxon>
        <taxon>Cyanophyceae</taxon>
        <taxon>Nostocales</taxon>
        <taxon>Hapalosiphonaceae</taxon>
        <taxon>Fischerella</taxon>
    </lineage>
</organism>
<keyword evidence="3" id="KW-0028">Amino-acid biosynthesis</keyword>
<keyword evidence="4" id="KW-0658">Purine biosynthesis</keyword>
<evidence type="ECO:0000259" key="11">
    <source>
        <dbReference type="Pfam" id="PF00763"/>
    </source>
</evidence>
<evidence type="ECO:0000256" key="7">
    <source>
        <dbReference type="ARBA" id="ARBA00023002"/>
    </source>
</evidence>
<evidence type="ECO:0000256" key="9">
    <source>
        <dbReference type="ARBA" id="ARBA00023167"/>
    </source>
</evidence>
<reference evidence="13 14" key="1">
    <citation type="submission" date="2017-07" db="EMBL/GenBank/DDBJ databases">
        <title>Genomes of Fischerella (Mastigocladus) sp. strains.</title>
        <authorList>
            <person name="Miller S.R."/>
        </authorList>
    </citation>
    <scope>NUCLEOTIDE SEQUENCE [LARGE SCALE GENOMIC DNA]</scope>
    <source>
        <strain evidence="13 14">CCMEE 5318</strain>
    </source>
</reference>
<dbReference type="GO" id="GO:0006164">
    <property type="term" value="P:purine nucleotide biosynthetic process"/>
    <property type="evidence" value="ECO:0007669"/>
    <property type="project" value="UniProtKB-KW"/>
</dbReference>
<dbReference type="InterPro" id="IPR046346">
    <property type="entry name" value="Aminoacid_DH-like_N_sf"/>
</dbReference>
<evidence type="ECO:0000313" key="14">
    <source>
        <dbReference type="Proteomes" id="UP000235081"/>
    </source>
</evidence>
<evidence type="ECO:0000256" key="2">
    <source>
        <dbReference type="ARBA" id="ARBA00022563"/>
    </source>
</evidence>
<keyword evidence="8" id="KW-0368">Histidine biosynthesis</keyword>
<dbReference type="InterPro" id="IPR020631">
    <property type="entry name" value="THF_DH/CycHdrlase_NAD-bd_dom"/>
</dbReference>
<dbReference type="GO" id="GO:0005829">
    <property type="term" value="C:cytosol"/>
    <property type="evidence" value="ECO:0007669"/>
    <property type="project" value="TreeGrafter"/>
</dbReference>
<dbReference type="InterPro" id="IPR036291">
    <property type="entry name" value="NAD(P)-bd_dom_sf"/>
</dbReference>
<dbReference type="Proteomes" id="UP000235081">
    <property type="component" value="Unassembled WGS sequence"/>
</dbReference>
<keyword evidence="2" id="KW-0554">One-carbon metabolism</keyword>
<feature type="domain" description="Tetrahydrofolate dehydrogenase/cyclohydrolase catalytic" evidence="11">
    <location>
        <begin position="3"/>
        <end position="124"/>
    </location>
</feature>
<comment type="pathway">
    <text evidence="1">One-carbon metabolism; tetrahydrofolate interconversion.</text>
</comment>
<feature type="domain" description="Tetrahydrofolate dehydrogenase/cyclohydrolase NAD(P)-binding" evidence="12">
    <location>
        <begin position="137"/>
        <end position="268"/>
    </location>
</feature>
<keyword evidence="6" id="KW-0521">NADP</keyword>
<dbReference type="Gene3D" id="3.40.50.10860">
    <property type="entry name" value="Leucine Dehydrogenase, chain A, domain 1"/>
    <property type="match status" value="1"/>
</dbReference>
<evidence type="ECO:0000256" key="4">
    <source>
        <dbReference type="ARBA" id="ARBA00022755"/>
    </source>
</evidence>
<dbReference type="PANTHER" id="PTHR48099:SF5">
    <property type="entry name" value="C-1-TETRAHYDROFOLATE SYNTHASE, CYTOPLASMIC"/>
    <property type="match status" value="1"/>
</dbReference>
<dbReference type="Pfam" id="PF00763">
    <property type="entry name" value="THF_DHG_CYH"/>
    <property type="match status" value="1"/>
</dbReference>
<dbReference type="EMBL" id="NMQE01000392">
    <property type="protein sequence ID" value="PMB21889.1"/>
    <property type="molecule type" value="Genomic_DNA"/>
</dbReference>
<gene>
    <name evidence="13" type="ORF">CEN46_13575</name>
</gene>
<protein>
    <submittedName>
        <fullName evidence="13">Tetrahydrofolate dehydrogenase</fullName>
    </submittedName>
</protein>
<dbReference type="GO" id="GO:0004477">
    <property type="term" value="F:methenyltetrahydrofolate cyclohydrolase activity"/>
    <property type="evidence" value="ECO:0007669"/>
    <property type="project" value="TreeGrafter"/>
</dbReference>
<dbReference type="InterPro" id="IPR000672">
    <property type="entry name" value="THF_DH/CycHdrlase"/>
</dbReference>
<evidence type="ECO:0000256" key="5">
    <source>
        <dbReference type="ARBA" id="ARBA00022801"/>
    </source>
</evidence>
<evidence type="ECO:0000256" key="6">
    <source>
        <dbReference type="ARBA" id="ARBA00022857"/>
    </source>
</evidence>
<dbReference type="GO" id="GO:0004488">
    <property type="term" value="F:methylenetetrahydrofolate dehydrogenase (NADP+) activity"/>
    <property type="evidence" value="ECO:0007669"/>
    <property type="project" value="InterPro"/>
</dbReference>
<dbReference type="AlphaFoldDB" id="A0A2N6LEM2"/>
<evidence type="ECO:0000256" key="1">
    <source>
        <dbReference type="ARBA" id="ARBA00004777"/>
    </source>
</evidence>
<proteinExistence type="predicted"/>
<name>A0A2N6LEM2_9CYAN</name>
<sequence length="395" mass="44225">MEIDGNLIKEHVKNECKKYQIQLQGKEITIIRFETPSDLEDEVLTKKYEAAIVSENQKLKTFESFGVKVNQIALSSEATRVEQFQDIIQGINQDENVVAAIVQFPVPPGFQESIKLLSPQKDIDVVRGEPNNLFQVPATSEGIARIVESYAQRNSNVAVIGGGGFVGKGVISYLQDKNINCFVLEFNDDKSRTREADIVVTVTGVAGFATPYILSQHKLVVDGGFTPTMGEPLGDVDKSAYSIPQNITPVPNGTGPIEMAILAERFVKMELGVELPKWNYQQLQQEQQQRAIAIAPIAITLFQQQTKAYPESIDRPKENLEVLQGNHYKLSYNRNTQALSLSRSNENTTLIKINLVNNQIEIARGLTSEDMNRWQQIQALINSPQQYLNDRGFER</sequence>
<dbReference type="SUPFAM" id="SSF51735">
    <property type="entry name" value="NAD(P)-binding Rossmann-fold domains"/>
    <property type="match status" value="1"/>
</dbReference>
<dbReference type="GO" id="GO:0000105">
    <property type="term" value="P:L-histidine biosynthetic process"/>
    <property type="evidence" value="ECO:0007669"/>
    <property type="project" value="UniProtKB-KW"/>
</dbReference>
<dbReference type="InterPro" id="IPR020630">
    <property type="entry name" value="THF_DH/CycHdrlase_cat_dom"/>
</dbReference>
<keyword evidence="5" id="KW-0378">Hydrolase</keyword>
<dbReference type="Gene3D" id="3.40.50.720">
    <property type="entry name" value="NAD(P)-binding Rossmann-like Domain"/>
    <property type="match status" value="1"/>
</dbReference>
<keyword evidence="10" id="KW-0511">Multifunctional enzyme</keyword>
<evidence type="ECO:0000256" key="10">
    <source>
        <dbReference type="ARBA" id="ARBA00023268"/>
    </source>
</evidence>
<keyword evidence="9" id="KW-0486">Methionine biosynthesis</keyword>
<dbReference type="GO" id="GO:0035999">
    <property type="term" value="P:tetrahydrofolate interconversion"/>
    <property type="evidence" value="ECO:0007669"/>
    <property type="project" value="TreeGrafter"/>
</dbReference>
<dbReference type="PANTHER" id="PTHR48099">
    <property type="entry name" value="C-1-TETRAHYDROFOLATE SYNTHASE, CYTOPLASMIC-RELATED"/>
    <property type="match status" value="1"/>
</dbReference>
<keyword evidence="7" id="KW-0560">Oxidoreductase</keyword>
<evidence type="ECO:0000256" key="3">
    <source>
        <dbReference type="ARBA" id="ARBA00022605"/>
    </source>
</evidence>
<evidence type="ECO:0000313" key="13">
    <source>
        <dbReference type="EMBL" id="PMB21889.1"/>
    </source>
</evidence>
<dbReference type="SUPFAM" id="SSF53223">
    <property type="entry name" value="Aminoacid dehydrogenase-like, N-terminal domain"/>
    <property type="match status" value="1"/>
</dbReference>
<comment type="caution">
    <text evidence="13">The sequence shown here is derived from an EMBL/GenBank/DDBJ whole genome shotgun (WGS) entry which is preliminary data.</text>
</comment>